<dbReference type="InterPro" id="IPR043502">
    <property type="entry name" value="DNA/RNA_pol_sf"/>
</dbReference>
<dbReference type="Gene3D" id="3.30.70.270">
    <property type="match status" value="1"/>
</dbReference>
<reference evidence="1" key="1">
    <citation type="journal article" date="2019" name="Sci. Rep.">
        <title>Draft genome of Tanacetum cinerariifolium, the natural source of mosquito coil.</title>
        <authorList>
            <person name="Yamashiro T."/>
            <person name="Shiraishi A."/>
            <person name="Satake H."/>
            <person name="Nakayama K."/>
        </authorList>
    </citation>
    <scope>NUCLEOTIDE SEQUENCE</scope>
</reference>
<evidence type="ECO:0000313" key="1">
    <source>
        <dbReference type="EMBL" id="GFD07480.1"/>
    </source>
</evidence>
<sequence length="92" mass="10651">MVFKDCQTNDQADSAKGMFDWGDKQEAAFPLLKQKLCSAPILALLEGVEDFKELNMKQRRWLEFLSDYDCEIRYNSGKENVVADALSRKERI</sequence>
<dbReference type="PANTHER" id="PTHR34072">
    <property type="entry name" value="ENZYMATIC POLYPROTEIN-RELATED"/>
    <property type="match status" value="1"/>
</dbReference>
<protein>
    <submittedName>
        <fullName evidence="1">Reverse transcriptase domain-containing protein</fullName>
    </submittedName>
</protein>
<keyword evidence="1" id="KW-0808">Transferase</keyword>
<accession>A0A699TC92</accession>
<dbReference type="AlphaFoldDB" id="A0A699TC92"/>
<dbReference type="InterPro" id="IPR043128">
    <property type="entry name" value="Rev_trsase/Diguanyl_cyclase"/>
</dbReference>
<dbReference type="PANTHER" id="PTHR34072:SF52">
    <property type="entry name" value="RIBONUCLEASE H"/>
    <property type="match status" value="1"/>
</dbReference>
<keyword evidence="1" id="KW-0695">RNA-directed DNA polymerase</keyword>
<organism evidence="1">
    <name type="scientific">Tanacetum cinerariifolium</name>
    <name type="common">Dalmatian daisy</name>
    <name type="synonym">Chrysanthemum cinerariifolium</name>
    <dbReference type="NCBI Taxonomy" id="118510"/>
    <lineage>
        <taxon>Eukaryota</taxon>
        <taxon>Viridiplantae</taxon>
        <taxon>Streptophyta</taxon>
        <taxon>Embryophyta</taxon>
        <taxon>Tracheophyta</taxon>
        <taxon>Spermatophyta</taxon>
        <taxon>Magnoliopsida</taxon>
        <taxon>eudicotyledons</taxon>
        <taxon>Gunneridae</taxon>
        <taxon>Pentapetalae</taxon>
        <taxon>asterids</taxon>
        <taxon>campanulids</taxon>
        <taxon>Asterales</taxon>
        <taxon>Asteraceae</taxon>
        <taxon>Asteroideae</taxon>
        <taxon>Anthemideae</taxon>
        <taxon>Anthemidinae</taxon>
        <taxon>Tanacetum</taxon>
    </lineage>
</organism>
<keyword evidence="1" id="KW-0548">Nucleotidyltransferase</keyword>
<dbReference type="SUPFAM" id="SSF56672">
    <property type="entry name" value="DNA/RNA polymerases"/>
    <property type="match status" value="1"/>
</dbReference>
<dbReference type="EMBL" id="BKCJ011231818">
    <property type="protein sequence ID" value="GFD07480.1"/>
    <property type="molecule type" value="Genomic_DNA"/>
</dbReference>
<dbReference type="GO" id="GO:0003964">
    <property type="term" value="F:RNA-directed DNA polymerase activity"/>
    <property type="evidence" value="ECO:0007669"/>
    <property type="project" value="UniProtKB-KW"/>
</dbReference>
<comment type="caution">
    <text evidence="1">The sequence shown here is derived from an EMBL/GenBank/DDBJ whole genome shotgun (WGS) entry which is preliminary data.</text>
</comment>
<name>A0A699TC92_TANCI</name>
<proteinExistence type="predicted"/>
<gene>
    <name evidence="1" type="ORF">Tci_879449</name>
</gene>